<sequence length="448" mass="50029">MHMPPVVKPDFYETADFHAAFDSQHVGRVIKVYRHHPRHLQLFGGALSQELMARWLRMTQGAVSKLENAKTPELDIDRLRFYAKTLHFPQKQLWFRIEEHGHLENVSLGSTLDNFSVPPTLVFEDADPLTGSVLTDSLFLGAGSLPQRVLPAIIRETTADLQMMDFKRGGGHARRLVMHYFQNEVAPLLSWHYADVSLRQEIFSAAAELLRLIGWTAYDAGRHGTAAQYFTQALRIAHEARDSSMVGVILANMSHQANYMGRFDDAVKLAQQALDVTRDNPSKTLQAMIHAMEARARASLGDKLGMVASLNTVEKVFNTRDIDHDPAWISYFDQHELAGEAAHCFLAIGEPGQVSRFSTLAIDPDRTPPRTRSFIRMVAASGALADGDLESAIALATEAIETNVSLQSARYVKYLTDFQAALKTRHPGKGSQVFDLLRAHYPRLSLES</sequence>
<comment type="caution">
    <text evidence="2">The sequence shown here is derived from an EMBL/GenBank/DDBJ whole genome shotgun (WGS) entry which is preliminary data.</text>
</comment>
<gene>
    <name evidence="2" type="ORF">F4559_006006</name>
</gene>
<protein>
    <submittedName>
        <fullName evidence="2">Tetratricopeptide (TPR) repeat protein</fullName>
    </submittedName>
</protein>
<dbReference type="RefSeq" id="WP_184674346.1">
    <property type="nucleotide sequence ID" value="NZ_BAABAI010000006.1"/>
</dbReference>
<name>A0A7W7T8Q6_9PSEU</name>
<dbReference type="SMART" id="SM00028">
    <property type="entry name" value="TPR"/>
    <property type="match status" value="2"/>
</dbReference>
<organism evidence="2 3">
    <name type="scientific">Saccharothrix violaceirubra</name>
    <dbReference type="NCBI Taxonomy" id="413306"/>
    <lineage>
        <taxon>Bacteria</taxon>
        <taxon>Bacillati</taxon>
        <taxon>Actinomycetota</taxon>
        <taxon>Actinomycetes</taxon>
        <taxon>Pseudonocardiales</taxon>
        <taxon>Pseudonocardiaceae</taxon>
        <taxon>Saccharothrix</taxon>
    </lineage>
</organism>
<dbReference type="InterPro" id="IPR019734">
    <property type="entry name" value="TPR_rpt"/>
</dbReference>
<dbReference type="PROSITE" id="PS50943">
    <property type="entry name" value="HTH_CROC1"/>
    <property type="match status" value="1"/>
</dbReference>
<evidence type="ECO:0000259" key="1">
    <source>
        <dbReference type="PROSITE" id="PS50943"/>
    </source>
</evidence>
<dbReference type="SUPFAM" id="SSF48452">
    <property type="entry name" value="TPR-like"/>
    <property type="match status" value="1"/>
</dbReference>
<keyword evidence="3" id="KW-1185">Reference proteome</keyword>
<dbReference type="GO" id="GO:0003677">
    <property type="term" value="F:DNA binding"/>
    <property type="evidence" value="ECO:0007669"/>
    <property type="project" value="InterPro"/>
</dbReference>
<dbReference type="InterPro" id="IPR001387">
    <property type="entry name" value="Cro/C1-type_HTH"/>
</dbReference>
<reference evidence="2 3" key="1">
    <citation type="submission" date="2020-08" db="EMBL/GenBank/DDBJ databases">
        <title>Sequencing the genomes of 1000 actinobacteria strains.</title>
        <authorList>
            <person name="Klenk H.-P."/>
        </authorList>
    </citation>
    <scope>NUCLEOTIDE SEQUENCE [LARGE SCALE GENOMIC DNA]</scope>
    <source>
        <strain evidence="2 3">DSM 45084</strain>
    </source>
</reference>
<dbReference type="AlphaFoldDB" id="A0A7W7T8Q6"/>
<dbReference type="Gene3D" id="1.25.40.10">
    <property type="entry name" value="Tetratricopeptide repeat domain"/>
    <property type="match status" value="1"/>
</dbReference>
<evidence type="ECO:0000313" key="3">
    <source>
        <dbReference type="Proteomes" id="UP000542674"/>
    </source>
</evidence>
<feature type="domain" description="HTH cro/C1-type" evidence="1">
    <location>
        <begin position="47"/>
        <end position="93"/>
    </location>
</feature>
<evidence type="ECO:0000313" key="2">
    <source>
        <dbReference type="EMBL" id="MBB4968647.1"/>
    </source>
</evidence>
<dbReference type="EMBL" id="JACHJS010000001">
    <property type="protein sequence ID" value="MBB4968647.1"/>
    <property type="molecule type" value="Genomic_DNA"/>
</dbReference>
<dbReference type="SUPFAM" id="SSF47413">
    <property type="entry name" value="lambda repressor-like DNA-binding domains"/>
    <property type="match status" value="1"/>
</dbReference>
<dbReference type="Proteomes" id="UP000542674">
    <property type="component" value="Unassembled WGS sequence"/>
</dbReference>
<proteinExistence type="predicted"/>
<dbReference type="InterPro" id="IPR011990">
    <property type="entry name" value="TPR-like_helical_dom_sf"/>
</dbReference>
<dbReference type="InterPro" id="IPR010982">
    <property type="entry name" value="Lambda_DNA-bd_dom_sf"/>
</dbReference>
<accession>A0A7W7T8Q6</accession>